<dbReference type="Proteomes" id="UP001237642">
    <property type="component" value="Unassembled WGS sequence"/>
</dbReference>
<proteinExistence type="predicted"/>
<sequence>MICTIYNYRCGICNEAGHNKRTCPNKTVNAGSSSNAPVNANRDDVDEGEMRMAYHEAVMEMQFPEDAPPLTQPSQTIGNVVQKPETEVVLAMTLNEIKKSKKAKKTGVAVEKMRRATVKKEQASKIDAMKAQPNSPTRSSRLNNMTSQVIIDGGQMHNSYIGAMRLGPPPPPPIKQYKTNVGGTTLKSAPFQSHGKTVITKGTLQTTAKLQVRRKIDGKK</sequence>
<dbReference type="GO" id="GO:0008270">
    <property type="term" value="F:zinc ion binding"/>
    <property type="evidence" value="ECO:0007669"/>
    <property type="project" value="InterPro"/>
</dbReference>
<dbReference type="EMBL" id="JAUIZM010000001">
    <property type="protein sequence ID" value="KAK1400893.1"/>
    <property type="molecule type" value="Genomic_DNA"/>
</dbReference>
<dbReference type="InterPro" id="IPR036875">
    <property type="entry name" value="Znf_CCHC_sf"/>
</dbReference>
<evidence type="ECO:0008006" key="4">
    <source>
        <dbReference type="Google" id="ProtNLM"/>
    </source>
</evidence>
<dbReference type="AlphaFoldDB" id="A0AAD8NAV6"/>
<comment type="caution">
    <text evidence="2">The sequence shown here is derived from an EMBL/GenBank/DDBJ whole genome shotgun (WGS) entry which is preliminary data.</text>
</comment>
<reference evidence="2" key="1">
    <citation type="submission" date="2023-02" db="EMBL/GenBank/DDBJ databases">
        <title>Genome of toxic invasive species Heracleum sosnowskyi carries increased number of genes despite the absence of recent whole-genome duplications.</title>
        <authorList>
            <person name="Schelkunov M."/>
            <person name="Shtratnikova V."/>
            <person name="Makarenko M."/>
            <person name="Klepikova A."/>
            <person name="Omelchenko D."/>
            <person name="Novikova G."/>
            <person name="Obukhova E."/>
            <person name="Bogdanov V."/>
            <person name="Penin A."/>
            <person name="Logacheva M."/>
        </authorList>
    </citation>
    <scope>NUCLEOTIDE SEQUENCE</scope>
    <source>
        <strain evidence="2">Hsosn_3</strain>
        <tissue evidence="2">Leaf</tissue>
    </source>
</reference>
<gene>
    <name evidence="2" type="ORF">POM88_000498</name>
</gene>
<organism evidence="2 3">
    <name type="scientific">Heracleum sosnowskyi</name>
    <dbReference type="NCBI Taxonomy" id="360622"/>
    <lineage>
        <taxon>Eukaryota</taxon>
        <taxon>Viridiplantae</taxon>
        <taxon>Streptophyta</taxon>
        <taxon>Embryophyta</taxon>
        <taxon>Tracheophyta</taxon>
        <taxon>Spermatophyta</taxon>
        <taxon>Magnoliopsida</taxon>
        <taxon>eudicotyledons</taxon>
        <taxon>Gunneridae</taxon>
        <taxon>Pentapetalae</taxon>
        <taxon>asterids</taxon>
        <taxon>campanulids</taxon>
        <taxon>Apiales</taxon>
        <taxon>Apiaceae</taxon>
        <taxon>Apioideae</taxon>
        <taxon>apioid superclade</taxon>
        <taxon>Tordylieae</taxon>
        <taxon>Tordyliinae</taxon>
        <taxon>Heracleum</taxon>
    </lineage>
</organism>
<accession>A0AAD8NAV6</accession>
<protein>
    <recommendedName>
        <fullName evidence="4">CCHC-type domain-containing protein</fullName>
    </recommendedName>
</protein>
<keyword evidence="3" id="KW-1185">Reference proteome</keyword>
<name>A0AAD8NAV6_9APIA</name>
<feature type="region of interest" description="Disordered" evidence="1">
    <location>
        <begin position="120"/>
        <end position="141"/>
    </location>
</feature>
<evidence type="ECO:0000313" key="2">
    <source>
        <dbReference type="EMBL" id="KAK1400893.1"/>
    </source>
</evidence>
<evidence type="ECO:0000313" key="3">
    <source>
        <dbReference type="Proteomes" id="UP001237642"/>
    </source>
</evidence>
<feature type="compositionally biased region" description="Polar residues" evidence="1">
    <location>
        <begin position="132"/>
        <end position="141"/>
    </location>
</feature>
<dbReference type="GO" id="GO:0003676">
    <property type="term" value="F:nucleic acid binding"/>
    <property type="evidence" value="ECO:0007669"/>
    <property type="project" value="InterPro"/>
</dbReference>
<reference evidence="2" key="2">
    <citation type="submission" date="2023-05" db="EMBL/GenBank/DDBJ databases">
        <authorList>
            <person name="Schelkunov M.I."/>
        </authorList>
    </citation>
    <scope>NUCLEOTIDE SEQUENCE</scope>
    <source>
        <strain evidence="2">Hsosn_3</strain>
        <tissue evidence="2">Leaf</tissue>
    </source>
</reference>
<evidence type="ECO:0000256" key="1">
    <source>
        <dbReference type="SAM" id="MobiDB-lite"/>
    </source>
</evidence>
<dbReference type="SUPFAM" id="SSF57756">
    <property type="entry name" value="Retrovirus zinc finger-like domains"/>
    <property type="match status" value="1"/>
</dbReference>